<gene>
    <name evidence="1" type="ORF">LQ318_07835</name>
</gene>
<evidence type="ECO:0000313" key="2">
    <source>
        <dbReference type="Proteomes" id="UP001207337"/>
    </source>
</evidence>
<reference evidence="1 2" key="1">
    <citation type="submission" date="2021-11" db="EMBL/GenBank/DDBJ databases">
        <title>Aliifidinibius sp. nov., a new bacterium isolated from saline soil.</title>
        <authorList>
            <person name="Galisteo C."/>
            <person name="De La Haba R."/>
            <person name="Sanchez-Porro C."/>
            <person name="Ventosa A."/>
        </authorList>
    </citation>
    <scope>NUCLEOTIDE SEQUENCE [LARGE SCALE GENOMIC DNA]</scope>
    <source>
        <strain evidence="1 2">KACC 190600</strain>
    </source>
</reference>
<protein>
    <recommendedName>
        <fullName evidence="3">SprT-like family protein</fullName>
    </recommendedName>
</protein>
<sequence length="184" mass="21310">MSFLPFFEFPMIYSSFRQIFPNFDLEIKADDIPDENNTITLGETSMTGSKQFTITLNSRYLDLPSLDIARTLLHEAIHAEMKRKIASVGGEITTKNFPGIYDYYTRYGREGDWSHQQMAAHYINTIVNGLQEYDNNQHSESFYESIAWKGLQGTTVWNQLSTDQQEYYNSEYQVFLSTGSKNCQ</sequence>
<proteinExistence type="predicted"/>
<evidence type="ECO:0008006" key="3">
    <source>
        <dbReference type="Google" id="ProtNLM"/>
    </source>
</evidence>
<name>A0ABT3PY89_9BACT</name>
<dbReference type="Proteomes" id="UP001207337">
    <property type="component" value="Unassembled WGS sequence"/>
</dbReference>
<accession>A0ABT3PY89</accession>
<dbReference type="EMBL" id="JAJNDC010000002">
    <property type="protein sequence ID" value="MCW9712812.1"/>
    <property type="molecule type" value="Genomic_DNA"/>
</dbReference>
<comment type="caution">
    <text evidence="1">The sequence shown here is derived from an EMBL/GenBank/DDBJ whole genome shotgun (WGS) entry which is preliminary data.</text>
</comment>
<keyword evidence="2" id="KW-1185">Reference proteome</keyword>
<dbReference type="RefSeq" id="WP_265789071.1">
    <property type="nucleotide sequence ID" value="NZ_BAABRS010000002.1"/>
</dbReference>
<organism evidence="1 2">
    <name type="scientific">Fodinibius salicampi</name>
    <dbReference type="NCBI Taxonomy" id="1920655"/>
    <lineage>
        <taxon>Bacteria</taxon>
        <taxon>Pseudomonadati</taxon>
        <taxon>Balneolota</taxon>
        <taxon>Balneolia</taxon>
        <taxon>Balneolales</taxon>
        <taxon>Balneolaceae</taxon>
        <taxon>Fodinibius</taxon>
    </lineage>
</organism>
<evidence type="ECO:0000313" key="1">
    <source>
        <dbReference type="EMBL" id="MCW9712812.1"/>
    </source>
</evidence>